<dbReference type="EMBL" id="JANBVO010000044">
    <property type="protein sequence ID" value="KAJ9134348.1"/>
    <property type="molecule type" value="Genomic_DNA"/>
</dbReference>
<evidence type="ECO:0008006" key="3">
    <source>
        <dbReference type="Google" id="ProtNLM"/>
    </source>
</evidence>
<accession>A0AA38VEE7</accession>
<protein>
    <recommendedName>
        <fullName evidence="3">SSCRP protein</fullName>
    </recommendedName>
</protein>
<name>A0AA38VEE7_9PEZI</name>
<sequence>MKFTIPLIIAAAAEASARATLEQRDGFQQVHLIFHGGPASYELTIPADGQSHPTYNDLSVNIIDTPDFNAYSQCKFETPDLVTLVQNLGDGNPPVQQLIVGPPQPILSVSCSGTCIPTYGDCYKDGQYVGACCAGYCAANKCRPWTKPSA</sequence>
<dbReference type="Proteomes" id="UP001174694">
    <property type="component" value="Unassembled WGS sequence"/>
</dbReference>
<comment type="caution">
    <text evidence="1">The sequence shown here is derived from an EMBL/GenBank/DDBJ whole genome shotgun (WGS) entry which is preliminary data.</text>
</comment>
<evidence type="ECO:0000313" key="1">
    <source>
        <dbReference type="EMBL" id="KAJ9134348.1"/>
    </source>
</evidence>
<proteinExistence type="predicted"/>
<keyword evidence="2" id="KW-1185">Reference proteome</keyword>
<organism evidence="1 2">
    <name type="scientific">Pleurostoma richardsiae</name>
    <dbReference type="NCBI Taxonomy" id="41990"/>
    <lineage>
        <taxon>Eukaryota</taxon>
        <taxon>Fungi</taxon>
        <taxon>Dikarya</taxon>
        <taxon>Ascomycota</taxon>
        <taxon>Pezizomycotina</taxon>
        <taxon>Sordariomycetes</taxon>
        <taxon>Sordariomycetidae</taxon>
        <taxon>Calosphaeriales</taxon>
        <taxon>Pleurostomataceae</taxon>
        <taxon>Pleurostoma</taxon>
    </lineage>
</organism>
<gene>
    <name evidence="1" type="ORF">NKR23_g10242</name>
</gene>
<dbReference type="AlphaFoldDB" id="A0AA38VEE7"/>
<evidence type="ECO:0000313" key="2">
    <source>
        <dbReference type="Proteomes" id="UP001174694"/>
    </source>
</evidence>
<reference evidence="1" key="1">
    <citation type="submission" date="2022-07" db="EMBL/GenBank/DDBJ databases">
        <title>Fungi with potential for degradation of polypropylene.</title>
        <authorList>
            <person name="Gostincar C."/>
        </authorList>
    </citation>
    <scope>NUCLEOTIDE SEQUENCE</scope>
    <source>
        <strain evidence="1">EXF-13308</strain>
    </source>
</reference>